<accession>A0A1G4K016</accession>
<organism evidence="8 9">
    <name type="scientific">Lachancea meyersii CBS 8951</name>
    <dbReference type="NCBI Taxonomy" id="1266667"/>
    <lineage>
        <taxon>Eukaryota</taxon>
        <taxon>Fungi</taxon>
        <taxon>Dikarya</taxon>
        <taxon>Ascomycota</taxon>
        <taxon>Saccharomycotina</taxon>
        <taxon>Saccharomycetes</taxon>
        <taxon>Saccharomycetales</taxon>
        <taxon>Saccharomycetaceae</taxon>
        <taxon>Lachancea</taxon>
    </lineage>
</organism>
<dbReference type="GO" id="GO:0003924">
    <property type="term" value="F:GTPase activity"/>
    <property type="evidence" value="ECO:0007669"/>
    <property type="project" value="InterPro"/>
</dbReference>
<feature type="binding site" evidence="5">
    <location>
        <position position="51"/>
    </location>
    <ligand>
        <name>Mg(2+)</name>
        <dbReference type="ChEBI" id="CHEBI:18420"/>
    </ligand>
</feature>
<evidence type="ECO:0000256" key="7">
    <source>
        <dbReference type="PIRSR" id="PIRSR606689-2"/>
    </source>
</evidence>
<evidence type="ECO:0000256" key="3">
    <source>
        <dbReference type="ARBA" id="ARBA00023224"/>
    </source>
</evidence>
<dbReference type="Proteomes" id="UP000191144">
    <property type="component" value="Chromosome F"/>
</dbReference>
<feature type="binding site" evidence="4">
    <location>
        <begin position="131"/>
        <end position="134"/>
    </location>
    <ligand>
        <name>GTP</name>
        <dbReference type="ChEBI" id="CHEBI:37565"/>
    </ligand>
</feature>
<feature type="binding site" evidence="6">
    <location>
        <position position="73"/>
    </location>
    <ligand>
        <name>GTP</name>
        <dbReference type="ChEBI" id="CHEBI:37565"/>
    </ligand>
</feature>
<evidence type="ECO:0000313" key="9">
    <source>
        <dbReference type="Proteomes" id="UP000191144"/>
    </source>
</evidence>
<feature type="binding site" evidence="4">
    <location>
        <begin position="70"/>
        <end position="74"/>
    </location>
    <ligand>
        <name>GTP</name>
        <dbReference type="ChEBI" id="CHEBI:37565"/>
    </ligand>
</feature>
<feature type="binding site" evidence="7">
    <location>
        <position position="30"/>
    </location>
    <ligand>
        <name>Mg(2+)</name>
        <dbReference type="ChEBI" id="CHEBI:18420"/>
    </ligand>
</feature>
<dbReference type="GO" id="GO:0046872">
    <property type="term" value="F:metal ion binding"/>
    <property type="evidence" value="ECO:0007669"/>
    <property type="project" value="UniProtKB-KW"/>
</dbReference>
<sequence>MGLLTIIKKQKLKDKECRCLILGLDNSGKSTVVDWVLSFYTNRPRREITPTVGFQIHTVTFENHNVQLWDIGGQSTLRPYWDNYFEKTDVLVWVMDVAVASRLEESVQELRTILQNRDRLGYNCRIIVLLNKKDLVADLDLVLDKLEKDLAVVLKLENVPIETRTTNALNGDGLETLMELIVRGCAGV</sequence>
<keyword evidence="1 4" id="KW-0547">Nucleotide-binding</keyword>
<dbReference type="PROSITE" id="PS51417">
    <property type="entry name" value="ARF"/>
    <property type="match status" value="1"/>
</dbReference>
<dbReference type="InterPro" id="IPR005225">
    <property type="entry name" value="Small_GTP-bd"/>
</dbReference>
<dbReference type="OrthoDB" id="2011769at2759"/>
<dbReference type="SUPFAM" id="SSF52540">
    <property type="entry name" value="P-loop containing nucleoside triphosphate hydrolases"/>
    <property type="match status" value="1"/>
</dbReference>
<evidence type="ECO:0000256" key="5">
    <source>
        <dbReference type="PIRSR" id="PIRSR601019-2"/>
    </source>
</evidence>
<dbReference type="InterPro" id="IPR006689">
    <property type="entry name" value="Small_GTPase_ARF/SAR"/>
</dbReference>
<dbReference type="InterPro" id="IPR044612">
    <property type="entry name" value="ARL2/3"/>
</dbReference>
<dbReference type="InterPro" id="IPR001019">
    <property type="entry name" value="Gprotein_alpha_su"/>
</dbReference>
<dbReference type="Gene3D" id="3.40.50.300">
    <property type="entry name" value="P-loop containing nucleotide triphosphate hydrolases"/>
    <property type="match status" value="1"/>
</dbReference>
<keyword evidence="9" id="KW-1185">Reference proteome</keyword>
<name>A0A1G4K016_9SACH</name>
<keyword evidence="2 4" id="KW-0342">GTP-binding</keyword>
<dbReference type="AlphaFoldDB" id="A0A1G4K016"/>
<proteinExistence type="predicted"/>
<keyword evidence="5" id="KW-0479">Metal-binding</keyword>
<dbReference type="PRINTS" id="PR00318">
    <property type="entry name" value="GPROTEINA"/>
</dbReference>
<protein>
    <submittedName>
        <fullName evidence="8">LAME_0F17568g1_1</fullName>
    </submittedName>
</protein>
<evidence type="ECO:0000256" key="4">
    <source>
        <dbReference type="PIRSR" id="PIRSR601019-1"/>
    </source>
</evidence>
<evidence type="ECO:0000256" key="1">
    <source>
        <dbReference type="ARBA" id="ARBA00022741"/>
    </source>
</evidence>
<dbReference type="Pfam" id="PF00025">
    <property type="entry name" value="Arf"/>
    <property type="match status" value="1"/>
</dbReference>
<dbReference type="NCBIfam" id="TIGR00231">
    <property type="entry name" value="small_GTP"/>
    <property type="match status" value="1"/>
</dbReference>
<keyword evidence="5" id="KW-0460">Magnesium</keyword>
<evidence type="ECO:0000313" key="8">
    <source>
        <dbReference type="EMBL" id="SCU96826.1"/>
    </source>
</evidence>
<dbReference type="SMART" id="SM00177">
    <property type="entry name" value="ARF"/>
    <property type="match status" value="1"/>
</dbReference>
<dbReference type="GO" id="GO:0007186">
    <property type="term" value="P:G protein-coupled receptor signaling pathway"/>
    <property type="evidence" value="ECO:0007669"/>
    <property type="project" value="InterPro"/>
</dbReference>
<evidence type="ECO:0000256" key="6">
    <source>
        <dbReference type="PIRSR" id="PIRSR606689-1"/>
    </source>
</evidence>
<gene>
    <name evidence="8" type="ORF">LAME_0F17568G</name>
</gene>
<feature type="binding site" evidence="6">
    <location>
        <begin position="23"/>
        <end position="30"/>
    </location>
    <ligand>
        <name>GTP</name>
        <dbReference type="ChEBI" id="CHEBI:37565"/>
    </ligand>
</feature>
<evidence type="ECO:0000256" key="2">
    <source>
        <dbReference type="ARBA" id="ARBA00023134"/>
    </source>
</evidence>
<keyword evidence="3" id="KW-0807">Transducer</keyword>
<dbReference type="GO" id="GO:0031683">
    <property type="term" value="F:G-protein beta/gamma-subunit complex binding"/>
    <property type="evidence" value="ECO:0007669"/>
    <property type="project" value="InterPro"/>
</dbReference>
<dbReference type="PANTHER" id="PTHR45697">
    <property type="entry name" value="ADP-RIBOSYLATION FACTOR-LIKE PROTEIN 2-RELATED"/>
    <property type="match status" value="1"/>
</dbReference>
<dbReference type="EMBL" id="LT598477">
    <property type="protein sequence ID" value="SCU96826.1"/>
    <property type="molecule type" value="Genomic_DNA"/>
</dbReference>
<dbReference type="GO" id="GO:0005525">
    <property type="term" value="F:GTP binding"/>
    <property type="evidence" value="ECO:0007669"/>
    <property type="project" value="UniProtKB-KW"/>
</dbReference>
<dbReference type="InterPro" id="IPR027417">
    <property type="entry name" value="P-loop_NTPase"/>
</dbReference>
<reference evidence="9" key="1">
    <citation type="submission" date="2016-03" db="EMBL/GenBank/DDBJ databases">
        <authorList>
            <person name="Devillers Hugo."/>
        </authorList>
    </citation>
    <scope>NUCLEOTIDE SEQUENCE [LARGE SCALE GENOMIC DNA]</scope>
</reference>